<dbReference type="InterPro" id="IPR036770">
    <property type="entry name" value="Ankyrin_rpt-contain_sf"/>
</dbReference>
<dbReference type="InterPro" id="IPR002110">
    <property type="entry name" value="Ankyrin_rpt"/>
</dbReference>
<evidence type="ECO:0000256" key="2">
    <source>
        <dbReference type="ARBA" id="ARBA00023043"/>
    </source>
</evidence>
<keyword evidence="1" id="KW-0677">Repeat</keyword>
<name>A0A010RTV8_9PEZI</name>
<dbReference type="Gene3D" id="3.40.50.300">
    <property type="entry name" value="P-loop containing nucleotide triphosphate hydrolases"/>
    <property type="match status" value="1"/>
</dbReference>
<dbReference type="PROSITE" id="PS50297">
    <property type="entry name" value="ANK_REP_REGION"/>
    <property type="match status" value="4"/>
</dbReference>
<dbReference type="Pfam" id="PF22939">
    <property type="entry name" value="WHD_GPIID"/>
    <property type="match status" value="1"/>
</dbReference>
<evidence type="ECO:0000259" key="4">
    <source>
        <dbReference type="Pfam" id="PF22939"/>
    </source>
</evidence>
<evidence type="ECO:0000259" key="5">
    <source>
        <dbReference type="Pfam" id="PF24883"/>
    </source>
</evidence>
<dbReference type="Pfam" id="PF12796">
    <property type="entry name" value="Ank_2"/>
    <property type="match status" value="3"/>
</dbReference>
<feature type="repeat" description="ANK" evidence="3">
    <location>
        <begin position="1065"/>
        <end position="1101"/>
    </location>
</feature>
<dbReference type="KEGG" id="cfj:CFIO01_10317"/>
<sequence>MSFGFGVGDFIAVTDKLRHCHDRFSEAPELFLSLVKNASVEIIEPLLEETQCPQQNLNDKEQQILESIIEGSYTDLKRLKQILDDCKELNKPLDERRWDKSKLLQCLRRLQLDPKVINGIQSSLSVKITLLNTLKNASDSRAIQSTKQVVVLMHDEQVSKHQQKVLEWLTPSNYSSQQRDYFSTRHPETATWLLKSKEFEWVSKKGQTLLCRGMPGAGKTIMTSVVTDHLIHRFREKPRVGIAYVYCNFKETERQTCHDLLSSLAKQLAQSYSPFPQSLETLYNTHQKGKTSISTQETTDLLQILSSCYERVFIVIDALDECDRNARQAFLQEILRLQQRYQVNIFATTRDIPEILQSKELKDFVPVEIRANEEDVLRYVSGRITFMQSFVRSNLDLQKEIKDTIANKVYGMFLLARLLIDAWSNKLNPKELKKALKAFRATNGKGNVYSVVYDEAMRRIESQPSERIELALNILSWITGARRPLKVVELQHALAIEEDEAEIDQDNITPVETMVSVCAGLITVSEQSGEMRLVHQTTQEYFEENRHQLFPEIESQIVKACVSYLSIENFYNSDNKLSGPSDWGWDWKRHVTAPFFDYAAMHWKDHARACSVIPPEVIRFLRNQTMCDRSLSTLWELHTAPSFPSTPTHVAAYFGLIQLFVTASLPEVEENSTDDSGEISLWWAAFGNQTDVVKLLLHTDDVQGTSFARPSKDRVSPQTIRRAMRAALQNTHSATLEVLINFYAERGFDSELKPDDEASVFLKPTSERSWGMDLEPTKRIISPINRMKNIRMQRPLTEAGWRAVLHIIASGLDERSRLKWIPRLFELLADCCRHIECSPLVLGERLNSKEIALYDKGFARALEILLNMNAPVNARDPLGRTPLAQAAFLGLNSTIKFLLAAGASVNINDEHGETPASLAAKTDNWVALSRLMGYGAVIQVQGYDLNKRNSDGRSPASVIAQEGNEPFLRLLVEKGADIRAQDFDGRTPLYWAIVSGNIPTLEVFLEMDVDIEYRASNDRARRNANVEAAVTERQTPLSWAASHSNLQAVRVLRERGSEINAPDENGQTPLDWACAASRSWNRMGIIRTLLAHGAKSGVGDSNLLWGHAQADFDLGVVHLLQEYGHEFDMCSKDAKGKTLLHYAAVSGRASDFEKLSVSTELDLNLEDDDGRTALWHAINRGSSSMRTNMVQLILDNPGADHNCSNGQQALKDAIELNDWRFVELLITRKVVDVNGVFDGEVPMMTAARTGDLITFMLLKEHGAVWGQNECSNVEILSEISWRFFDKDTKTWSCYRGQLL</sequence>
<dbReference type="PROSITE" id="PS50088">
    <property type="entry name" value="ANK_REPEAT"/>
    <property type="match status" value="6"/>
</dbReference>
<evidence type="ECO:0000256" key="3">
    <source>
        <dbReference type="PROSITE-ProRule" id="PRU00023"/>
    </source>
</evidence>
<dbReference type="InterPro" id="IPR050889">
    <property type="entry name" value="Dendritic_Spine_Reg/Scaffold"/>
</dbReference>
<protein>
    <submittedName>
        <fullName evidence="6">Uncharacterized protein</fullName>
    </submittedName>
</protein>
<dbReference type="SMART" id="SM00248">
    <property type="entry name" value="ANK"/>
    <property type="match status" value="11"/>
</dbReference>
<dbReference type="PANTHER" id="PTHR24166:SF48">
    <property type="entry name" value="PROTEIN VAPYRIN"/>
    <property type="match status" value="1"/>
</dbReference>
<dbReference type="STRING" id="1445577.A0A010RTV8"/>
<feature type="repeat" description="ANK" evidence="3">
    <location>
        <begin position="878"/>
        <end position="910"/>
    </location>
</feature>
<dbReference type="Pfam" id="PF00023">
    <property type="entry name" value="Ank"/>
    <property type="match status" value="1"/>
</dbReference>
<dbReference type="Gene3D" id="1.25.40.20">
    <property type="entry name" value="Ankyrin repeat-containing domain"/>
    <property type="match status" value="2"/>
</dbReference>
<dbReference type="SUPFAM" id="SSF48403">
    <property type="entry name" value="Ankyrin repeat"/>
    <property type="match status" value="2"/>
</dbReference>
<comment type="caution">
    <text evidence="6">The sequence shown here is derived from an EMBL/GenBank/DDBJ whole genome shotgun (WGS) entry which is preliminary data.</text>
</comment>
<feature type="repeat" description="ANK" evidence="3">
    <location>
        <begin position="984"/>
        <end position="1016"/>
    </location>
</feature>
<feature type="domain" description="GPI inositol-deacylase winged helix" evidence="4">
    <location>
        <begin position="469"/>
        <end position="545"/>
    </location>
</feature>
<keyword evidence="2 3" id="KW-0040">ANK repeat</keyword>
<feature type="repeat" description="ANK" evidence="3">
    <location>
        <begin position="1135"/>
        <end position="1168"/>
    </location>
</feature>
<evidence type="ECO:0000313" key="6">
    <source>
        <dbReference type="EMBL" id="EXF81494.1"/>
    </source>
</evidence>
<organism evidence="6 7">
    <name type="scientific">Colletotrichum fioriniae PJ7</name>
    <dbReference type="NCBI Taxonomy" id="1445577"/>
    <lineage>
        <taxon>Eukaryota</taxon>
        <taxon>Fungi</taxon>
        <taxon>Dikarya</taxon>
        <taxon>Ascomycota</taxon>
        <taxon>Pezizomycotina</taxon>
        <taxon>Sordariomycetes</taxon>
        <taxon>Hypocreomycetidae</taxon>
        <taxon>Glomerellales</taxon>
        <taxon>Glomerellaceae</taxon>
        <taxon>Colletotrichum</taxon>
        <taxon>Colletotrichum acutatum species complex</taxon>
    </lineage>
</organism>
<dbReference type="InterPro" id="IPR027417">
    <property type="entry name" value="P-loop_NTPase"/>
</dbReference>
<evidence type="ECO:0000256" key="1">
    <source>
        <dbReference type="ARBA" id="ARBA00022737"/>
    </source>
</evidence>
<feature type="domain" description="Nephrocystin 3-like N-terminal" evidence="5">
    <location>
        <begin position="189"/>
        <end position="350"/>
    </location>
</feature>
<dbReference type="Pfam" id="PF24883">
    <property type="entry name" value="NPHP3_N"/>
    <property type="match status" value="1"/>
</dbReference>
<dbReference type="OrthoDB" id="448455at2759"/>
<dbReference type="SUPFAM" id="SSF52540">
    <property type="entry name" value="P-loop containing nucleoside triphosphate hydrolases"/>
    <property type="match status" value="1"/>
</dbReference>
<gene>
    <name evidence="6" type="ORF">CFIO01_10317</name>
</gene>
<dbReference type="Proteomes" id="UP000020467">
    <property type="component" value="Unassembled WGS sequence"/>
</dbReference>
<dbReference type="PANTHER" id="PTHR24166">
    <property type="entry name" value="ROLLING PEBBLES, ISOFORM B"/>
    <property type="match status" value="1"/>
</dbReference>
<accession>A0A010RTV8</accession>
<feature type="repeat" description="ANK" evidence="3">
    <location>
        <begin position="951"/>
        <end position="983"/>
    </location>
</feature>
<dbReference type="eggNOG" id="KOG4177">
    <property type="taxonomic scope" value="Eukaryota"/>
</dbReference>
<keyword evidence="7" id="KW-1185">Reference proteome</keyword>
<dbReference type="EMBL" id="JARH01000367">
    <property type="protein sequence ID" value="EXF81494.1"/>
    <property type="molecule type" value="Genomic_DNA"/>
</dbReference>
<dbReference type="InterPro" id="IPR054471">
    <property type="entry name" value="GPIID_WHD"/>
</dbReference>
<feature type="repeat" description="ANK" evidence="3">
    <location>
        <begin position="1032"/>
        <end position="1064"/>
    </location>
</feature>
<proteinExistence type="predicted"/>
<reference evidence="6 7" key="1">
    <citation type="submission" date="2014-02" db="EMBL/GenBank/DDBJ databases">
        <title>The genome sequence of Colletotrichum fioriniae PJ7.</title>
        <authorList>
            <person name="Baroncelli R."/>
            <person name="Thon M.R."/>
        </authorList>
    </citation>
    <scope>NUCLEOTIDE SEQUENCE [LARGE SCALE GENOMIC DNA]</scope>
    <source>
        <strain evidence="6 7">PJ7</strain>
    </source>
</reference>
<dbReference type="HOGENOM" id="CLU_000288_34_23_1"/>
<evidence type="ECO:0000313" key="7">
    <source>
        <dbReference type="Proteomes" id="UP000020467"/>
    </source>
</evidence>
<dbReference type="InterPro" id="IPR056884">
    <property type="entry name" value="NPHP3-like_N"/>
</dbReference>